<evidence type="ECO:0000256" key="1">
    <source>
        <dbReference type="SAM" id="Phobius"/>
    </source>
</evidence>
<feature type="transmembrane region" description="Helical" evidence="1">
    <location>
        <begin position="198"/>
        <end position="214"/>
    </location>
</feature>
<dbReference type="EMBL" id="JBHTNH010000061">
    <property type="protein sequence ID" value="MFD1363707.1"/>
    <property type="molecule type" value="Genomic_DNA"/>
</dbReference>
<keyword evidence="3" id="KW-1185">Reference proteome</keyword>
<sequence>MTLTRQHHLTVVVEKMFIYFILLQPALDVLAYVNVPFSTPLRGLAMAAGIVYICLLPQTKTKKAALFYVTALGLFMLVHVITNAMVKEPFNLSLELTYMIKTIFFIVLLIVYVLGIPSITKQTNWQQVIQLMVLVNMTFIAAVMLLANLTGTGHRSYGALAKEGHSGWFFSGNELSAILGMGFGIVILYWLQKKSRRVKILLLPVIGLIIWAMLTIGTKVSFGSVLVVLGTALVLFLMKAVTDKYHWFHVIMLSAILAGTLLITPTTPIGHNLNLSFSTGMTEQPEEVNPVEEGETTRALLSGRKDFLYAAASQYREASVLQQLFGLGFGGNYEESPKLIEMDFLDWYFNFGLVGFTLFMLPLALIGWRIFKTLMRRPRFIFNESTVLAGVSVCLGLGSAFVAGHILSSPAASIYLALLIGYLYTLSAQPLIKNGV</sequence>
<comment type="caution">
    <text evidence="2">The sequence shown here is derived from an EMBL/GenBank/DDBJ whole genome shotgun (WGS) entry which is preliminary data.</text>
</comment>
<feature type="transmembrane region" description="Helical" evidence="1">
    <location>
        <begin position="41"/>
        <end position="58"/>
    </location>
</feature>
<gene>
    <name evidence="2" type="ORF">ACFQ4A_19055</name>
</gene>
<feature type="transmembrane region" description="Helical" evidence="1">
    <location>
        <begin position="245"/>
        <end position="264"/>
    </location>
</feature>
<keyword evidence="1" id="KW-0812">Transmembrane</keyword>
<keyword evidence="1" id="KW-1133">Transmembrane helix</keyword>
<protein>
    <submittedName>
        <fullName evidence="2">O-antigen ligase family protein</fullName>
    </submittedName>
</protein>
<dbReference type="GO" id="GO:0016874">
    <property type="term" value="F:ligase activity"/>
    <property type="evidence" value="ECO:0007669"/>
    <property type="project" value="UniProtKB-KW"/>
</dbReference>
<keyword evidence="1" id="KW-0472">Membrane</keyword>
<dbReference type="Pfam" id="PF13425">
    <property type="entry name" value="O-antigen_lig"/>
    <property type="match status" value="2"/>
</dbReference>
<evidence type="ECO:0000313" key="3">
    <source>
        <dbReference type="Proteomes" id="UP001597178"/>
    </source>
</evidence>
<feature type="transmembrane region" description="Helical" evidence="1">
    <location>
        <begin position="65"/>
        <end position="86"/>
    </location>
</feature>
<dbReference type="InterPro" id="IPR049504">
    <property type="entry name" value="O-antigen_lig"/>
</dbReference>
<feature type="transmembrane region" description="Helical" evidence="1">
    <location>
        <begin position="413"/>
        <end position="432"/>
    </location>
</feature>
<name>A0ABW4A103_9BACI</name>
<dbReference type="RefSeq" id="WP_382402948.1">
    <property type="nucleotide sequence ID" value="NZ_JBHTNH010000061.1"/>
</dbReference>
<feature type="transmembrane region" description="Helical" evidence="1">
    <location>
        <begin position="128"/>
        <end position="147"/>
    </location>
</feature>
<accession>A0ABW4A103</accession>
<keyword evidence="2" id="KW-0436">Ligase</keyword>
<feature type="transmembrane region" description="Helical" evidence="1">
    <location>
        <begin position="387"/>
        <end position="407"/>
    </location>
</feature>
<feature type="transmembrane region" description="Helical" evidence="1">
    <location>
        <begin position="220"/>
        <end position="238"/>
    </location>
</feature>
<organism evidence="2 3">
    <name type="scientific">Lentibacillus salinarum</name>
    <dbReference type="NCBI Taxonomy" id="446820"/>
    <lineage>
        <taxon>Bacteria</taxon>
        <taxon>Bacillati</taxon>
        <taxon>Bacillota</taxon>
        <taxon>Bacilli</taxon>
        <taxon>Bacillales</taxon>
        <taxon>Bacillaceae</taxon>
        <taxon>Lentibacillus</taxon>
    </lineage>
</organism>
<reference evidence="3" key="1">
    <citation type="journal article" date="2019" name="Int. J. Syst. Evol. Microbiol.">
        <title>The Global Catalogue of Microorganisms (GCM) 10K type strain sequencing project: providing services to taxonomists for standard genome sequencing and annotation.</title>
        <authorList>
            <consortium name="The Broad Institute Genomics Platform"/>
            <consortium name="The Broad Institute Genome Sequencing Center for Infectious Disease"/>
            <person name="Wu L."/>
            <person name="Ma J."/>
        </authorList>
    </citation>
    <scope>NUCLEOTIDE SEQUENCE [LARGE SCALE GENOMIC DNA]</scope>
    <source>
        <strain evidence="3">CCUG 54822</strain>
    </source>
</reference>
<evidence type="ECO:0000313" key="2">
    <source>
        <dbReference type="EMBL" id="MFD1363707.1"/>
    </source>
</evidence>
<proteinExistence type="predicted"/>
<feature type="transmembrane region" description="Helical" evidence="1">
    <location>
        <begin position="98"/>
        <end position="116"/>
    </location>
</feature>
<feature type="transmembrane region" description="Helical" evidence="1">
    <location>
        <begin position="347"/>
        <end position="366"/>
    </location>
</feature>
<dbReference type="Proteomes" id="UP001597178">
    <property type="component" value="Unassembled WGS sequence"/>
</dbReference>
<feature type="transmembrane region" description="Helical" evidence="1">
    <location>
        <begin position="16"/>
        <end position="35"/>
    </location>
</feature>
<feature type="transmembrane region" description="Helical" evidence="1">
    <location>
        <begin position="167"/>
        <end position="191"/>
    </location>
</feature>